<name>E6M0F3_9ACTO</name>
<dbReference type="AlphaFoldDB" id="E6M0F3"/>
<reference evidence="2 3" key="1">
    <citation type="submission" date="2010-12" db="EMBL/GenBank/DDBJ databases">
        <authorList>
            <person name="Muzny D."/>
            <person name="Qin X."/>
            <person name="Deng J."/>
            <person name="Jiang H."/>
            <person name="Liu Y."/>
            <person name="Qu J."/>
            <person name="Song X.-Z."/>
            <person name="Zhang L."/>
            <person name="Thornton R."/>
            <person name="Coyle M."/>
            <person name="Francisco L."/>
            <person name="Jackson L."/>
            <person name="Javaid M."/>
            <person name="Korchina V."/>
            <person name="Kovar C."/>
            <person name="Mata R."/>
            <person name="Mathew T."/>
            <person name="Ngo R."/>
            <person name="Nguyen L."/>
            <person name="Nguyen N."/>
            <person name="Okwuonu G."/>
            <person name="Ongeri F."/>
            <person name="Pham C."/>
            <person name="Simmons D."/>
            <person name="Wilczek-Boney K."/>
            <person name="Hale W."/>
            <person name="Jakkamsetti A."/>
            <person name="Pham P."/>
            <person name="Ruth R."/>
            <person name="San Lucas F."/>
            <person name="Warren J."/>
            <person name="Zhang J."/>
            <person name="Zhao Z."/>
            <person name="Zhou C."/>
            <person name="Zhu D."/>
            <person name="Lee S."/>
            <person name="Bess C."/>
            <person name="Blankenburg K."/>
            <person name="Forbes L."/>
            <person name="Fu Q."/>
            <person name="Gubbala S."/>
            <person name="Hirani K."/>
            <person name="Jayaseelan J.C."/>
            <person name="Lara F."/>
            <person name="Munidasa M."/>
            <person name="Palculict T."/>
            <person name="Patil S."/>
            <person name="Pu L.-L."/>
            <person name="Saada N."/>
            <person name="Tang L."/>
            <person name="Weissenberger G."/>
            <person name="Zhu Y."/>
            <person name="Hemphill L."/>
            <person name="Shang Y."/>
            <person name="Youmans B."/>
            <person name="Ayvaz T."/>
            <person name="Ross M."/>
            <person name="Santibanez J."/>
            <person name="Aqrawi P."/>
            <person name="Gross S."/>
            <person name="Joshi V."/>
            <person name="Fowler G."/>
            <person name="Nazareth L."/>
            <person name="Reid J."/>
            <person name="Worley K."/>
            <person name="Petrosino J."/>
            <person name="Highlander S."/>
            <person name="Gibbs R."/>
        </authorList>
    </citation>
    <scope>NUCLEOTIDE SEQUENCE [LARGE SCALE GENOMIC DNA]</scope>
    <source>
        <strain evidence="2 3">ATCC 51333</strain>
    </source>
</reference>
<proteinExistence type="predicted"/>
<protein>
    <recommendedName>
        <fullName evidence="4">Tat pathway signal sequence domain protein</fullName>
    </recommendedName>
</protein>
<sequence>MFQMFNFSRRLLTLFTAFIVGCSLGTASAFANGLENEIGHTTTSTVKTVPSPQNSIVLRKHNGNYYVNEHEITFKFRYHSEFYDKTAWYVSHLSVDSKADTKIISAKVVDFDTTWDYSKSKQNVLAVTAVGLDGYVDRRSGGAYNNEPFTTSFDTTTLIIDPETGEVFDFIEFNYFYKFHYMTYHFTNEHAISIEES</sequence>
<dbReference type="Proteomes" id="UP000005573">
    <property type="component" value="Unassembled WGS sequence"/>
</dbReference>
<keyword evidence="1" id="KW-0732">Signal</keyword>
<evidence type="ECO:0000313" key="3">
    <source>
        <dbReference type="Proteomes" id="UP000005573"/>
    </source>
</evidence>
<comment type="caution">
    <text evidence="2">The sequence shown here is derived from an EMBL/GenBank/DDBJ whole genome shotgun (WGS) entry which is preliminary data.</text>
</comment>
<gene>
    <name evidence="2" type="ORF">HMPREF0388_1536</name>
</gene>
<organism evidence="2 3">
    <name type="scientific">Mobiluncus curtisii ATCC 51333</name>
    <dbReference type="NCBI Taxonomy" id="887326"/>
    <lineage>
        <taxon>Bacteria</taxon>
        <taxon>Bacillati</taxon>
        <taxon>Actinomycetota</taxon>
        <taxon>Actinomycetes</taxon>
        <taxon>Actinomycetales</taxon>
        <taxon>Actinomycetaceae</taxon>
        <taxon>Mobiluncus</taxon>
    </lineage>
</organism>
<accession>E6M0F3</accession>
<dbReference type="EMBL" id="AEPY01000011">
    <property type="protein sequence ID" value="EFU79433.1"/>
    <property type="molecule type" value="Genomic_DNA"/>
</dbReference>
<evidence type="ECO:0000313" key="2">
    <source>
        <dbReference type="EMBL" id="EFU79433.1"/>
    </source>
</evidence>
<dbReference type="HOGENOM" id="CLU_1382753_0_0_11"/>
<feature type="chain" id="PRO_5039702026" description="Tat pathway signal sequence domain protein" evidence="1">
    <location>
        <begin position="32"/>
        <end position="197"/>
    </location>
</feature>
<evidence type="ECO:0008006" key="4">
    <source>
        <dbReference type="Google" id="ProtNLM"/>
    </source>
</evidence>
<feature type="signal peptide" evidence="1">
    <location>
        <begin position="1"/>
        <end position="31"/>
    </location>
</feature>
<evidence type="ECO:0000256" key="1">
    <source>
        <dbReference type="SAM" id="SignalP"/>
    </source>
</evidence>